<feature type="transmembrane region" description="Helical" evidence="4">
    <location>
        <begin position="340"/>
        <end position="358"/>
    </location>
</feature>
<dbReference type="SUPFAM" id="SSF46689">
    <property type="entry name" value="Homeodomain-like"/>
    <property type="match status" value="1"/>
</dbReference>
<keyword evidence="4" id="KW-1133">Transmembrane helix</keyword>
<dbReference type="PANTHER" id="PTHR43280:SF29">
    <property type="entry name" value="ARAC-FAMILY TRANSCRIPTIONAL REGULATOR"/>
    <property type="match status" value="1"/>
</dbReference>
<dbReference type="Gene3D" id="1.10.10.60">
    <property type="entry name" value="Homeodomain-like"/>
    <property type="match status" value="2"/>
</dbReference>
<feature type="transmembrane region" description="Helical" evidence="4">
    <location>
        <begin position="226"/>
        <end position="249"/>
    </location>
</feature>
<dbReference type="InterPro" id="IPR018062">
    <property type="entry name" value="HTH_AraC-typ_CS"/>
</dbReference>
<dbReference type="PROSITE" id="PS01124">
    <property type="entry name" value="HTH_ARAC_FAMILY_2"/>
    <property type="match status" value="1"/>
</dbReference>
<sequence>MGRVRLVLLFLFYVGYGYPIAPIGNADYFGESFQNNIQSLAEADLIQPPVVNKKPVPSLKAALPGASGDSAKIYRNMALSAASLGKASEAADHIERYFLKEFNTSFLYSEGFTTIQKAPEFKEVIRKYTPKINGWALVYLYVAFVGFYIAVVINFNRKIDFVARILISLFVFIHSFFIFHICLLITNYQYEFPHSYLMSTVFIFLYGPLLYFYFKRITQQHKFKKIDLLHLLPTVLFLFYILPIYALPADDKLQLMLERTIAGYNPGDSSYLVILVSLKLLSLGIYAFFIRKLYLKSKQEQELPTENRIWQRNIYFIHVFYIITYAVYGTLITNHINSGFFYHMQVISMALMVLYIGYSANVQPNVFSGTFAYKNPLFFKYKKSGLTSSLSIELKDQLIALFEMEKIYKESDISLELLASRLNTTRHNASQVINEHFEMSFHELINKYRIEEAKKILDSDRKKNLNIIDIAYEVGYNNKVTFNKAFKKDTQLTPSEYQKIYVRS</sequence>
<reference evidence="6 7" key="1">
    <citation type="submission" date="2020-01" db="EMBL/GenBank/DDBJ databases">
        <title>Bacteria diversity of Porities sp.</title>
        <authorList>
            <person name="Wang G."/>
        </authorList>
    </citation>
    <scope>NUCLEOTIDE SEQUENCE [LARGE SCALE GENOMIC DNA]</scope>
    <source>
        <strain evidence="6 7">R33</strain>
    </source>
</reference>
<keyword evidence="3" id="KW-0804">Transcription</keyword>
<evidence type="ECO:0000256" key="4">
    <source>
        <dbReference type="SAM" id="Phobius"/>
    </source>
</evidence>
<dbReference type="RefSeq" id="WP_161434220.1">
    <property type="nucleotide sequence ID" value="NZ_WXYO01000002.1"/>
</dbReference>
<comment type="caution">
    <text evidence="6">The sequence shown here is derived from an EMBL/GenBank/DDBJ whole genome shotgun (WGS) entry which is preliminary data.</text>
</comment>
<feature type="transmembrane region" description="Helical" evidence="4">
    <location>
        <begin position="309"/>
        <end position="328"/>
    </location>
</feature>
<dbReference type="Proteomes" id="UP000475249">
    <property type="component" value="Unassembled WGS sequence"/>
</dbReference>
<evidence type="ECO:0000313" key="6">
    <source>
        <dbReference type="EMBL" id="NAS11176.1"/>
    </source>
</evidence>
<feature type="domain" description="HTH araC/xylS-type" evidence="5">
    <location>
        <begin position="397"/>
        <end position="500"/>
    </location>
</feature>
<evidence type="ECO:0000313" key="7">
    <source>
        <dbReference type="Proteomes" id="UP000475249"/>
    </source>
</evidence>
<dbReference type="GO" id="GO:0003700">
    <property type="term" value="F:DNA-binding transcription factor activity"/>
    <property type="evidence" value="ECO:0007669"/>
    <property type="project" value="InterPro"/>
</dbReference>
<dbReference type="SMART" id="SM00342">
    <property type="entry name" value="HTH_ARAC"/>
    <property type="match status" value="1"/>
</dbReference>
<dbReference type="PANTHER" id="PTHR43280">
    <property type="entry name" value="ARAC-FAMILY TRANSCRIPTIONAL REGULATOR"/>
    <property type="match status" value="1"/>
</dbReference>
<dbReference type="InterPro" id="IPR018060">
    <property type="entry name" value="HTH_AraC"/>
</dbReference>
<gene>
    <name evidence="6" type="ORF">GTQ38_04140</name>
</gene>
<dbReference type="InterPro" id="IPR009057">
    <property type="entry name" value="Homeodomain-like_sf"/>
</dbReference>
<feature type="transmembrane region" description="Helical" evidence="4">
    <location>
        <begin position="165"/>
        <end position="190"/>
    </location>
</feature>
<dbReference type="EMBL" id="WXYO01000002">
    <property type="protein sequence ID" value="NAS11176.1"/>
    <property type="molecule type" value="Genomic_DNA"/>
</dbReference>
<feature type="transmembrane region" description="Helical" evidence="4">
    <location>
        <begin position="269"/>
        <end position="289"/>
    </location>
</feature>
<protein>
    <submittedName>
        <fullName evidence="6">Helix-turn-helix domain-containing protein</fullName>
    </submittedName>
</protein>
<dbReference type="GO" id="GO:0043565">
    <property type="term" value="F:sequence-specific DNA binding"/>
    <property type="evidence" value="ECO:0007669"/>
    <property type="project" value="InterPro"/>
</dbReference>
<keyword evidence="1" id="KW-0805">Transcription regulation</keyword>
<organism evidence="6 7">
    <name type="scientific">Poritiphilus flavus</name>
    <dbReference type="NCBI Taxonomy" id="2697053"/>
    <lineage>
        <taxon>Bacteria</taxon>
        <taxon>Pseudomonadati</taxon>
        <taxon>Bacteroidota</taxon>
        <taxon>Flavobacteriia</taxon>
        <taxon>Flavobacteriales</taxon>
        <taxon>Flavobacteriaceae</taxon>
        <taxon>Poritiphilus</taxon>
    </lineage>
</organism>
<evidence type="ECO:0000256" key="1">
    <source>
        <dbReference type="ARBA" id="ARBA00023015"/>
    </source>
</evidence>
<evidence type="ECO:0000256" key="2">
    <source>
        <dbReference type="ARBA" id="ARBA00023125"/>
    </source>
</evidence>
<accession>A0A6L9E8Y3</accession>
<feature type="transmembrane region" description="Helical" evidence="4">
    <location>
        <begin position="134"/>
        <end position="153"/>
    </location>
</feature>
<keyword evidence="4" id="KW-0472">Membrane</keyword>
<name>A0A6L9E8Y3_9FLAO</name>
<proteinExistence type="predicted"/>
<keyword evidence="7" id="KW-1185">Reference proteome</keyword>
<dbReference type="AlphaFoldDB" id="A0A6L9E8Y3"/>
<evidence type="ECO:0000259" key="5">
    <source>
        <dbReference type="PROSITE" id="PS01124"/>
    </source>
</evidence>
<evidence type="ECO:0000256" key="3">
    <source>
        <dbReference type="ARBA" id="ARBA00023163"/>
    </source>
</evidence>
<keyword evidence="4" id="KW-0812">Transmembrane</keyword>
<dbReference type="Pfam" id="PF12833">
    <property type="entry name" value="HTH_18"/>
    <property type="match status" value="1"/>
</dbReference>
<dbReference type="PROSITE" id="PS00041">
    <property type="entry name" value="HTH_ARAC_FAMILY_1"/>
    <property type="match status" value="1"/>
</dbReference>
<keyword evidence="2" id="KW-0238">DNA-binding</keyword>
<feature type="transmembrane region" description="Helical" evidence="4">
    <location>
        <begin position="196"/>
        <end position="214"/>
    </location>
</feature>